<dbReference type="Proteomes" id="UP001243989">
    <property type="component" value="Unassembled WGS sequence"/>
</dbReference>
<keyword evidence="2" id="KW-1185">Reference proteome</keyword>
<protein>
    <submittedName>
        <fullName evidence="1">Uncharacterized protein</fullName>
    </submittedName>
</protein>
<dbReference type="GeneID" id="85480831"/>
<dbReference type="EMBL" id="JAHMHQ010000014">
    <property type="protein sequence ID" value="KAK1634902.1"/>
    <property type="molecule type" value="Genomic_DNA"/>
</dbReference>
<sequence length="149" mass="16721">MVAQRIPPAMKSIASCEESKRSRSGQSSALHHHHPLSSSTRAICTIRSPICTNFPALFEVCDDDGGGTVCAARVCKDEVNQFPRFPQSSARLNRVSFFPQKSEMLCRYDMRYRLFSPVSLQSWSHILTLSHLSDLDESNVPIFFSLKQG</sequence>
<organism evidence="1 2">
    <name type="scientific">Colletotrichum phormii</name>
    <dbReference type="NCBI Taxonomy" id="359342"/>
    <lineage>
        <taxon>Eukaryota</taxon>
        <taxon>Fungi</taxon>
        <taxon>Dikarya</taxon>
        <taxon>Ascomycota</taxon>
        <taxon>Pezizomycotina</taxon>
        <taxon>Sordariomycetes</taxon>
        <taxon>Hypocreomycetidae</taxon>
        <taxon>Glomerellales</taxon>
        <taxon>Glomerellaceae</taxon>
        <taxon>Colletotrichum</taxon>
        <taxon>Colletotrichum acutatum species complex</taxon>
    </lineage>
</organism>
<reference evidence="1" key="1">
    <citation type="submission" date="2021-06" db="EMBL/GenBank/DDBJ databases">
        <title>Comparative genomics, transcriptomics and evolutionary studies reveal genomic signatures of adaptation to plant cell wall in hemibiotrophic fungi.</title>
        <authorList>
            <consortium name="DOE Joint Genome Institute"/>
            <person name="Baroncelli R."/>
            <person name="Diaz J.F."/>
            <person name="Benocci T."/>
            <person name="Peng M."/>
            <person name="Battaglia E."/>
            <person name="Haridas S."/>
            <person name="Andreopoulos W."/>
            <person name="Labutti K."/>
            <person name="Pangilinan J."/>
            <person name="Floch G.L."/>
            <person name="Makela M.R."/>
            <person name="Henrissat B."/>
            <person name="Grigoriev I.V."/>
            <person name="Crouch J.A."/>
            <person name="De Vries R.P."/>
            <person name="Sukno S.A."/>
            <person name="Thon M.R."/>
        </authorList>
    </citation>
    <scope>NUCLEOTIDE SEQUENCE</scope>
    <source>
        <strain evidence="1">CBS 102054</strain>
    </source>
</reference>
<dbReference type="RefSeq" id="XP_060443509.1">
    <property type="nucleotide sequence ID" value="XM_060595969.1"/>
</dbReference>
<name>A0AAI9ZMT8_9PEZI</name>
<dbReference type="AlphaFoldDB" id="A0AAI9ZMT8"/>
<evidence type="ECO:0000313" key="2">
    <source>
        <dbReference type="Proteomes" id="UP001243989"/>
    </source>
</evidence>
<comment type="caution">
    <text evidence="1">The sequence shown here is derived from an EMBL/GenBank/DDBJ whole genome shotgun (WGS) entry which is preliminary data.</text>
</comment>
<proteinExistence type="predicted"/>
<gene>
    <name evidence="1" type="ORF">BDP81DRAFT_54506</name>
</gene>
<evidence type="ECO:0000313" key="1">
    <source>
        <dbReference type="EMBL" id="KAK1634902.1"/>
    </source>
</evidence>
<accession>A0AAI9ZMT8</accession>